<name>A0A1G7L838_9FIRM</name>
<dbReference type="EMBL" id="FNBU01000011">
    <property type="protein sequence ID" value="SDF45687.1"/>
    <property type="molecule type" value="Genomic_DNA"/>
</dbReference>
<dbReference type="STRING" id="1123285.SAMN05660235_01662"/>
<dbReference type="AlphaFoldDB" id="A0A1G7L838"/>
<dbReference type="Proteomes" id="UP000243333">
    <property type="component" value="Unassembled WGS sequence"/>
</dbReference>
<gene>
    <name evidence="1" type="ORF">SAMN05660235_01662</name>
</gene>
<sequence length="165" mass="19659">MARAFIGYHGTSQRRAAKIIRERRYKLSVDTEKRPQWLGDGVYFFEKLSWANRWAKYRYRDDCAVVKSRIIAHSVFDLEEPDDYDEFMYVAKLIIDTCKEHGEECRLKNGVVLNFIYNKIRKFDVARGIFTWEIDNALEEWINVPEAHIQLCVRNPECIKSFKLL</sequence>
<accession>A0A1G7L838</accession>
<proteinExistence type="predicted"/>
<keyword evidence="2" id="KW-1185">Reference proteome</keyword>
<evidence type="ECO:0000313" key="1">
    <source>
        <dbReference type="EMBL" id="SDF45687.1"/>
    </source>
</evidence>
<reference evidence="2" key="1">
    <citation type="submission" date="2016-10" db="EMBL/GenBank/DDBJ databases">
        <authorList>
            <person name="Varghese N."/>
            <person name="Submissions S."/>
        </authorList>
    </citation>
    <scope>NUCLEOTIDE SEQUENCE [LARGE SCALE GENOMIC DNA]</scope>
    <source>
        <strain evidence="2">DSM 23256</strain>
    </source>
</reference>
<dbReference type="RefSeq" id="WP_093689862.1">
    <property type="nucleotide sequence ID" value="NZ_FNBU01000011.1"/>
</dbReference>
<evidence type="ECO:0000313" key="2">
    <source>
        <dbReference type="Proteomes" id="UP000243333"/>
    </source>
</evidence>
<protein>
    <submittedName>
        <fullName evidence="1">Uncharacterized protein</fullName>
    </submittedName>
</protein>
<dbReference type="SUPFAM" id="SSF56399">
    <property type="entry name" value="ADP-ribosylation"/>
    <property type="match status" value="1"/>
</dbReference>
<dbReference type="OrthoDB" id="274805at2"/>
<organism evidence="1 2">
    <name type="scientific">Sporolituus thermophilus DSM 23256</name>
    <dbReference type="NCBI Taxonomy" id="1123285"/>
    <lineage>
        <taxon>Bacteria</taxon>
        <taxon>Bacillati</taxon>
        <taxon>Bacillota</taxon>
        <taxon>Negativicutes</taxon>
        <taxon>Selenomonadales</taxon>
        <taxon>Sporomusaceae</taxon>
        <taxon>Sporolituus</taxon>
    </lineage>
</organism>
<dbReference type="Gene3D" id="3.90.175.10">
    <property type="entry name" value="Diphtheria Toxin, domain 1"/>
    <property type="match status" value="1"/>
</dbReference>